<sequence>MAILSYGELKQTVRETLHRADITDNQMDNVQKFVAAELGDKSRMPETILIDVLDDSAQIEPDTGVYFLTEAAFEILEIYYGDLDSFGLQK</sequence>
<feature type="non-terminal residue" evidence="1">
    <location>
        <position position="90"/>
    </location>
</feature>
<accession>X0XDD3</accession>
<evidence type="ECO:0000313" key="1">
    <source>
        <dbReference type="EMBL" id="GAG41100.1"/>
    </source>
</evidence>
<gene>
    <name evidence="1" type="ORF">S01H1_66032</name>
</gene>
<dbReference type="EMBL" id="BARS01043640">
    <property type="protein sequence ID" value="GAG41100.1"/>
    <property type="molecule type" value="Genomic_DNA"/>
</dbReference>
<organism evidence="1">
    <name type="scientific">marine sediment metagenome</name>
    <dbReference type="NCBI Taxonomy" id="412755"/>
    <lineage>
        <taxon>unclassified sequences</taxon>
        <taxon>metagenomes</taxon>
        <taxon>ecological metagenomes</taxon>
    </lineage>
</organism>
<proteinExistence type="predicted"/>
<comment type="caution">
    <text evidence="1">The sequence shown here is derived from an EMBL/GenBank/DDBJ whole genome shotgun (WGS) entry which is preliminary data.</text>
</comment>
<dbReference type="AlphaFoldDB" id="X0XDD3"/>
<protein>
    <submittedName>
        <fullName evidence="1">Uncharacterized protein</fullName>
    </submittedName>
</protein>
<reference evidence="1" key="1">
    <citation type="journal article" date="2014" name="Front. Microbiol.">
        <title>High frequency of phylogenetically diverse reductive dehalogenase-homologous genes in deep subseafloor sedimentary metagenomes.</title>
        <authorList>
            <person name="Kawai M."/>
            <person name="Futagami T."/>
            <person name="Toyoda A."/>
            <person name="Takaki Y."/>
            <person name="Nishi S."/>
            <person name="Hori S."/>
            <person name="Arai W."/>
            <person name="Tsubouchi T."/>
            <person name="Morono Y."/>
            <person name="Uchiyama I."/>
            <person name="Ito T."/>
            <person name="Fujiyama A."/>
            <person name="Inagaki F."/>
            <person name="Takami H."/>
        </authorList>
    </citation>
    <scope>NUCLEOTIDE SEQUENCE</scope>
    <source>
        <strain evidence="1">Expedition CK06-06</strain>
    </source>
</reference>
<name>X0XDD3_9ZZZZ</name>